<proteinExistence type="predicted"/>
<reference evidence="2 3" key="1">
    <citation type="submission" date="2021-10" db="EMBL/GenBank/DDBJ databases">
        <title>Streptomyces gossypii sp. nov., isolated from soil collected from cotton field.</title>
        <authorList>
            <person name="Ge X."/>
            <person name="Chen X."/>
            <person name="Liu W."/>
        </authorList>
    </citation>
    <scope>NUCLEOTIDE SEQUENCE [LARGE SCALE GENOMIC DNA]</scope>
    <source>
        <strain evidence="2 3">N2-109</strain>
    </source>
</reference>
<dbReference type="RefSeq" id="WP_260220054.1">
    <property type="nucleotide sequence ID" value="NZ_JAJAGO010000011.1"/>
</dbReference>
<dbReference type="InterPro" id="IPR041067">
    <property type="entry name" value="VCPO_N"/>
</dbReference>
<dbReference type="SUPFAM" id="SSF48317">
    <property type="entry name" value="Acid phosphatase/Vanadium-dependent haloperoxidase"/>
    <property type="match status" value="1"/>
</dbReference>
<dbReference type="Gene3D" id="1.20.144.10">
    <property type="entry name" value="Phosphatidic acid phosphatase type 2/haloperoxidase"/>
    <property type="match status" value="1"/>
</dbReference>
<dbReference type="Gene3D" id="1.10.606.10">
    <property type="entry name" value="Vanadium-containing Chloroperoxidase, domain 2"/>
    <property type="match status" value="1"/>
</dbReference>
<keyword evidence="3" id="KW-1185">Reference proteome</keyword>
<dbReference type="PANTHER" id="PTHR34599">
    <property type="entry name" value="PEROXIDASE-RELATED"/>
    <property type="match status" value="1"/>
</dbReference>
<dbReference type="Proteomes" id="UP001156389">
    <property type="component" value="Unassembled WGS sequence"/>
</dbReference>
<name>A0ABT2JXU9_9ACTN</name>
<evidence type="ECO:0000313" key="3">
    <source>
        <dbReference type="Proteomes" id="UP001156389"/>
    </source>
</evidence>
<evidence type="ECO:0000259" key="1">
    <source>
        <dbReference type="Pfam" id="PF17897"/>
    </source>
</evidence>
<dbReference type="Pfam" id="PF17897">
    <property type="entry name" value="VCPO_N"/>
    <property type="match status" value="1"/>
</dbReference>
<dbReference type="InterPro" id="IPR036938">
    <property type="entry name" value="PAP2/HPO_sf"/>
</dbReference>
<accession>A0ABT2JXU9</accession>
<dbReference type="EMBL" id="JAJAGO010000011">
    <property type="protein sequence ID" value="MCT2592727.1"/>
    <property type="molecule type" value="Genomic_DNA"/>
</dbReference>
<organism evidence="2 3">
    <name type="scientific">Streptomyces gossypii</name>
    <dbReference type="NCBI Taxonomy" id="2883101"/>
    <lineage>
        <taxon>Bacteria</taxon>
        <taxon>Bacillati</taxon>
        <taxon>Actinomycetota</taxon>
        <taxon>Actinomycetes</taxon>
        <taxon>Kitasatosporales</taxon>
        <taxon>Streptomycetaceae</taxon>
        <taxon>Streptomyces</taxon>
    </lineage>
</organism>
<feature type="domain" description="Vanadium chloroperoxidase N-terminal" evidence="1">
    <location>
        <begin position="4"/>
        <end position="150"/>
    </location>
</feature>
<comment type="caution">
    <text evidence="2">The sequence shown here is derived from an EMBL/GenBank/DDBJ whole genome shotgun (WGS) entry which is preliminary data.</text>
</comment>
<protein>
    <submittedName>
        <fullName evidence="2">Phosphatase PAP2 family protein</fullName>
    </submittedName>
</protein>
<gene>
    <name evidence="2" type="ORF">LHJ74_22905</name>
</gene>
<dbReference type="InterPro" id="IPR052559">
    <property type="entry name" value="V-haloperoxidase"/>
</dbReference>
<sequence length="475" mass="50544">MDPILYWNEAALEADRVTHTTRAPEEAGTQGPLGSSRALAIVHLSMHDAYFGINVGHPCYLGADLPQVAPGADVSAAIAGAAHSALSALYPAQKAYFDAWHAAAQLTAGKPHDDGHAFGNQIAARVLELRRGDPGYGDDGYASSPLPPHHRLDPDAQDQGFYAPFYGARSRCFAVTERHSLDAPAQPGTAEYSRAYREVRSKGIAPELVGTLPAELLPSRTAAETSIGVFWGYDGARGLGTPPRLLNQIIRQVAVAQGNELAQNARLFALVNTAMADAGILAWSDKYTFDLWRPVVGIREHDFAVGPARCGGEAPEPQGDPGWLPLGAPNTNNVGQKNTTPPFPTYPSGHATFGAAALQSARLFYGQGNLGPDTLTRGLEFVSDEFNGTNADNSGTVRPRLVRRFPGGLWQMIEENGRSRVYLGVHWVFDAFAVDEANEVDLSRNIGGVRLGLDIANDIAAHGLTSADAAGPAAR</sequence>
<dbReference type="InterPro" id="IPR016119">
    <property type="entry name" value="Br/Cl_peroxidase_C"/>
</dbReference>
<dbReference type="PANTHER" id="PTHR34599:SF1">
    <property type="entry name" value="PHOSPHATIDIC ACID PHOSPHATASE TYPE 2_HALOPEROXIDASE DOMAIN-CONTAINING PROTEIN"/>
    <property type="match status" value="1"/>
</dbReference>
<evidence type="ECO:0000313" key="2">
    <source>
        <dbReference type="EMBL" id="MCT2592727.1"/>
    </source>
</evidence>
<dbReference type="CDD" id="cd03398">
    <property type="entry name" value="PAP2_haloperoxidase"/>
    <property type="match status" value="1"/>
</dbReference>